<organism evidence="13 14">
    <name type="scientific">Leishmania tarentolae</name>
    <name type="common">Sauroleishmania tarentolae</name>
    <dbReference type="NCBI Taxonomy" id="5689"/>
    <lineage>
        <taxon>Eukaryota</taxon>
        <taxon>Discoba</taxon>
        <taxon>Euglenozoa</taxon>
        <taxon>Kinetoplastea</taxon>
        <taxon>Metakinetoplastina</taxon>
        <taxon>Trypanosomatida</taxon>
        <taxon>Trypanosomatidae</taxon>
        <taxon>Leishmaniinae</taxon>
        <taxon>Leishmania</taxon>
        <taxon>lizard Leishmania</taxon>
    </lineage>
</organism>
<dbReference type="Pfam" id="PF00069">
    <property type="entry name" value="Pkinase"/>
    <property type="match status" value="1"/>
</dbReference>
<accession>A0A640KRL2</accession>
<dbReference type="Gene3D" id="3.30.200.20">
    <property type="entry name" value="Phosphorylase Kinase, domain 1"/>
    <property type="match status" value="1"/>
</dbReference>
<dbReference type="PANTHER" id="PTHR48013:SF9">
    <property type="entry name" value="DUAL SPECIFICITY MITOGEN-ACTIVATED PROTEIN KINASE KINASE 5"/>
    <property type="match status" value="1"/>
</dbReference>
<dbReference type="Gene3D" id="1.10.510.10">
    <property type="entry name" value="Transferase(Phosphotransferase) domain 1"/>
    <property type="match status" value="1"/>
</dbReference>
<feature type="region of interest" description="Disordered" evidence="10">
    <location>
        <begin position="57"/>
        <end position="82"/>
    </location>
</feature>
<evidence type="ECO:0000256" key="5">
    <source>
        <dbReference type="ARBA" id="ARBA00038035"/>
    </source>
</evidence>
<keyword evidence="14" id="KW-1185">Reference proteome</keyword>
<evidence type="ECO:0000256" key="4">
    <source>
        <dbReference type="ARBA" id="ARBA00022840"/>
    </source>
</evidence>
<keyword evidence="4" id="KW-0067">ATP-binding</keyword>
<evidence type="ECO:0000256" key="2">
    <source>
        <dbReference type="ARBA" id="ARBA00022741"/>
    </source>
</evidence>
<feature type="transmembrane region" description="Helical" evidence="11">
    <location>
        <begin position="6"/>
        <end position="24"/>
    </location>
</feature>
<comment type="catalytic activity">
    <reaction evidence="8">
        <text>L-threonyl-[protein] + ATP = O-phospho-L-threonyl-[protein] + ADP + H(+)</text>
        <dbReference type="Rhea" id="RHEA:46608"/>
        <dbReference type="Rhea" id="RHEA-COMP:11060"/>
        <dbReference type="Rhea" id="RHEA-COMP:11605"/>
        <dbReference type="ChEBI" id="CHEBI:15378"/>
        <dbReference type="ChEBI" id="CHEBI:30013"/>
        <dbReference type="ChEBI" id="CHEBI:30616"/>
        <dbReference type="ChEBI" id="CHEBI:61977"/>
        <dbReference type="ChEBI" id="CHEBI:456216"/>
        <dbReference type="EC" id="2.7.12.2"/>
    </reaction>
</comment>
<dbReference type="Proteomes" id="UP000419144">
    <property type="component" value="Unassembled WGS sequence"/>
</dbReference>
<dbReference type="EMBL" id="BLBS01000054">
    <property type="protein sequence ID" value="GET92266.1"/>
    <property type="molecule type" value="Genomic_DNA"/>
</dbReference>
<evidence type="ECO:0000256" key="7">
    <source>
        <dbReference type="ARBA" id="ARBA00049014"/>
    </source>
</evidence>
<dbReference type="CDD" id="cd06623">
    <property type="entry name" value="PKc_MAPKK_plant_like"/>
    <property type="match status" value="1"/>
</dbReference>
<reference evidence="13" key="1">
    <citation type="submission" date="2019-11" db="EMBL/GenBank/DDBJ databases">
        <title>Leishmania tarentolae CDS.</title>
        <authorList>
            <person name="Goto Y."/>
            <person name="Yamagishi J."/>
        </authorList>
    </citation>
    <scope>NUCLEOTIDE SEQUENCE [LARGE SCALE GENOMIC DNA]</scope>
    <source>
        <strain evidence="13">Parrot Tar II</strain>
    </source>
</reference>
<evidence type="ECO:0000256" key="8">
    <source>
        <dbReference type="ARBA" id="ARBA00049299"/>
    </source>
</evidence>
<evidence type="ECO:0000259" key="12">
    <source>
        <dbReference type="PROSITE" id="PS50011"/>
    </source>
</evidence>
<comment type="similarity">
    <text evidence="5">Belongs to the protein kinase superfamily. STE Ser/Thr protein kinase family. MAP kinase kinase subfamily.</text>
</comment>
<comment type="catalytic activity">
    <reaction evidence="7">
        <text>L-seryl-[protein] + ATP = O-phospho-L-seryl-[protein] + ADP + H(+)</text>
        <dbReference type="Rhea" id="RHEA:17989"/>
        <dbReference type="Rhea" id="RHEA-COMP:9863"/>
        <dbReference type="Rhea" id="RHEA-COMP:11604"/>
        <dbReference type="ChEBI" id="CHEBI:15378"/>
        <dbReference type="ChEBI" id="CHEBI:29999"/>
        <dbReference type="ChEBI" id="CHEBI:30616"/>
        <dbReference type="ChEBI" id="CHEBI:83421"/>
        <dbReference type="ChEBI" id="CHEBI:456216"/>
        <dbReference type="EC" id="2.7.12.2"/>
    </reaction>
</comment>
<keyword evidence="1" id="KW-0808">Transferase</keyword>
<keyword evidence="3 13" id="KW-0418">Kinase</keyword>
<dbReference type="PROSITE" id="PS50011">
    <property type="entry name" value="PROTEIN_KINASE_DOM"/>
    <property type="match status" value="1"/>
</dbReference>
<keyword evidence="11" id="KW-1133">Transmembrane helix</keyword>
<dbReference type="SUPFAM" id="SSF56112">
    <property type="entry name" value="Protein kinase-like (PK-like)"/>
    <property type="match status" value="1"/>
</dbReference>
<dbReference type="GO" id="GO:0005524">
    <property type="term" value="F:ATP binding"/>
    <property type="evidence" value="ECO:0007669"/>
    <property type="project" value="UniProtKB-KW"/>
</dbReference>
<sequence length="443" mass="48933">MLDPHATHSGFGFVGLAFVITGVPHPLRNSYGGLSVSLCVALLFSFRVGVVEYHPSSAMPPKLKPLPPKKSTLPPELPEESDELTVGNIRVGPCGVEFTGEGDLQVRRPDLNFENLKRVRQLGQGTQGNVSMYVTADKSVFAVKKITIPVTLDTRTRQTVAAELRNIFSAQSNEYTVNLYNAFYRNRALRLVMEYMDWGNIDELIAEKVKIPPTVCGYIASQMLHALAILHTKSNIVTETNQQKSLRQIHRDIKPANVLLSTTGCVKLADFGIATSAETMGVNSFVGTATYMSPERIQGRRYSTPSDIWSVGVVVAQMLLGHYPFSSVSKGFMALLREINSVEKYPLMEATGCSQETQDFIDSCLRQDPNHRSTAFELLKSPWIKYCEEHGKAEMVALLASLGDRNRQYHDEDALQAASKETSCVTLPRAPSETCKAENPLGM</sequence>
<dbReference type="GO" id="GO:0004708">
    <property type="term" value="F:MAP kinase kinase activity"/>
    <property type="evidence" value="ECO:0007669"/>
    <property type="project" value="UniProtKB-EC"/>
</dbReference>
<evidence type="ECO:0000256" key="6">
    <source>
        <dbReference type="ARBA" id="ARBA00038999"/>
    </source>
</evidence>
<dbReference type="OrthoDB" id="10252354at2759"/>
<evidence type="ECO:0000256" key="3">
    <source>
        <dbReference type="ARBA" id="ARBA00022777"/>
    </source>
</evidence>
<evidence type="ECO:0000256" key="10">
    <source>
        <dbReference type="SAM" id="MobiDB-lite"/>
    </source>
</evidence>
<dbReference type="PANTHER" id="PTHR48013">
    <property type="entry name" value="DUAL SPECIFICITY MITOGEN-ACTIVATED PROTEIN KINASE KINASE 5-RELATED"/>
    <property type="match status" value="1"/>
</dbReference>
<gene>
    <name evidence="13" type="ORF">LtaPh_3419300</name>
</gene>
<dbReference type="SMART" id="SM00220">
    <property type="entry name" value="S_TKc"/>
    <property type="match status" value="1"/>
</dbReference>
<feature type="transmembrane region" description="Helical" evidence="11">
    <location>
        <begin position="31"/>
        <end position="50"/>
    </location>
</feature>
<comment type="caution">
    <text evidence="13">The sequence shown here is derived from an EMBL/GenBank/DDBJ whole genome shotgun (WGS) entry which is preliminary data.</text>
</comment>
<feature type="domain" description="Protein kinase" evidence="12">
    <location>
        <begin position="116"/>
        <end position="384"/>
    </location>
</feature>
<keyword evidence="11" id="KW-0472">Membrane</keyword>
<dbReference type="VEuPathDB" id="TriTrypDB:LtaPh_3419300"/>
<evidence type="ECO:0000256" key="9">
    <source>
        <dbReference type="ARBA" id="ARBA00051693"/>
    </source>
</evidence>
<evidence type="ECO:0000256" key="11">
    <source>
        <dbReference type="SAM" id="Phobius"/>
    </source>
</evidence>
<evidence type="ECO:0000313" key="13">
    <source>
        <dbReference type="EMBL" id="GET92266.1"/>
    </source>
</evidence>
<comment type="catalytic activity">
    <reaction evidence="9">
        <text>L-tyrosyl-[protein] + ATP = O-phospho-L-tyrosyl-[protein] + ADP + H(+)</text>
        <dbReference type="Rhea" id="RHEA:10596"/>
        <dbReference type="Rhea" id="RHEA-COMP:10136"/>
        <dbReference type="Rhea" id="RHEA-COMP:20101"/>
        <dbReference type="ChEBI" id="CHEBI:15378"/>
        <dbReference type="ChEBI" id="CHEBI:30616"/>
        <dbReference type="ChEBI" id="CHEBI:46858"/>
        <dbReference type="ChEBI" id="CHEBI:61978"/>
        <dbReference type="ChEBI" id="CHEBI:456216"/>
        <dbReference type="EC" id="2.7.12.2"/>
    </reaction>
</comment>
<keyword evidence="11" id="KW-0812">Transmembrane</keyword>
<dbReference type="InterPro" id="IPR000719">
    <property type="entry name" value="Prot_kinase_dom"/>
</dbReference>
<evidence type="ECO:0000313" key="14">
    <source>
        <dbReference type="Proteomes" id="UP000419144"/>
    </source>
</evidence>
<name>A0A640KRL2_LEITA</name>
<dbReference type="AlphaFoldDB" id="A0A640KRL2"/>
<evidence type="ECO:0000256" key="1">
    <source>
        <dbReference type="ARBA" id="ARBA00022679"/>
    </source>
</evidence>
<proteinExistence type="inferred from homology"/>
<dbReference type="InterPro" id="IPR011009">
    <property type="entry name" value="Kinase-like_dom_sf"/>
</dbReference>
<dbReference type="EC" id="2.7.12.2" evidence="6"/>
<protein>
    <recommendedName>
        <fullName evidence="6">mitogen-activated protein kinase kinase</fullName>
        <ecNumber evidence="6">2.7.12.2</ecNumber>
    </recommendedName>
</protein>
<keyword evidence="2" id="KW-0547">Nucleotide-binding</keyword>